<dbReference type="InterPro" id="IPR036179">
    <property type="entry name" value="Ig-like_dom_sf"/>
</dbReference>
<dbReference type="InterPro" id="IPR013106">
    <property type="entry name" value="Ig_V-set"/>
</dbReference>
<proteinExistence type="predicted"/>
<feature type="chain" id="PRO_5034326318" description="Immunoglobulin V-set domain-containing protein" evidence="1">
    <location>
        <begin position="24"/>
        <end position="110"/>
    </location>
</feature>
<evidence type="ECO:0000259" key="2">
    <source>
        <dbReference type="SMART" id="SM00406"/>
    </source>
</evidence>
<protein>
    <recommendedName>
        <fullName evidence="2">Immunoglobulin V-set domain-containing protein</fullName>
    </recommendedName>
</protein>
<reference evidence="3" key="2">
    <citation type="submission" date="2025-08" db="UniProtKB">
        <authorList>
            <consortium name="Ensembl"/>
        </authorList>
    </citation>
    <scope>IDENTIFICATION</scope>
</reference>
<evidence type="ECO:0000313" key="3">
    <source>
        <dbReference type="Ensembl" id="ENSCJPP00005009758.1"/>
    </source>
</evidence>
<sequence length="110" mass="12014">MDVGEVSSAVVVFLIPWLPGVGCVQWDWAPCSKSPSACRLKMTCCRSSNNWYGWYQQKSPGSAPVSVIYWNDKRPSNIPSRFSGSKSGSTATLTITDVQARNKAVCYCGV</sequence>
<dbReference type="Pfam" id="PF07686">
    <property type="entry name" value="V-set"/>
    <property type="match status" value="1"/>
</dbReference>
<dbReference type="PANTHER" id="PTHR23267">
    <property type="entry name" value="IMMUNOGLOBULIN LIGHT CHAIN"/>
    <property type="match status" value="1"/>
</dbReference>
<dbReference type="AlphaFoldDB" id="A0A8C2T9P3"/>
<evidence type="ECO:0000256" key="1">
    <source>
        <dbReference type="SAM" id="SignalP"/>
    </source>
</evidence>
<reference evidence="3" key="3">
    <citation type="submission" date="2025-09" db="UniProtKB">
        <authorList>
            <consortium name="Ensembl"/>
        </authorList>
    </citation>
    <scope>IDENTIFICATION</scope>
</reference>
<organism evidence="3 4">
    <name type="scientific">Coturnix japonica</name>
    <name type="common">Japanese quail</name>
    <name type="synonym">Coturnix coturnix japonica</name>
    <dbReference type="NCBI Taxonomy" id="93934"/>
    <lineage>
        <taxon>Eukaryota</taxon>
        <taxon>Metazoa</taxon>
        <taxon>Chordata</taxon>
        <taxon>Craniata</taxon>
        <taxon>Vertebrata</taxon>
        <taxon>Euteleostomi</taxon>
        <taxon>Archelosauria</taxon>
        <taxon>Archosauria</taxon>
        <taxon>Dinosauria</taxon>
        <taxon>Saurischia</taxon>
        <taxon>Theropoda</taxon>
        <taxon>Coelurosauria</taxon>
        <taxon>Aves</taxon>
        <taxon>Neognathae</taxon>
        <taxon>Galloanserae</taxon>
        <taxon>Galliformes</taxon>
        <taxon>Phasianidae</taxon>
        <taxon>Perdicinae</taxon>
        <taxon>Coturnix</taxon>
    </lineage>
</organism>
<name>A0A8C2T9P3_COTJA</name>
<dbReference type="InterPro" id="IPR050150">
    <property type="entry name" value="IgV_Light_Chain"/>
</dbReference>
<evidence type="ECO:0000313" key="4">
    <source>
        <dbReference type="Proteomes" id="UP000694412"/>
    </source>
</evidence>
<keyword evidence="1" id="KW-0732">Signal</keyword>
<feature type="signal peptide" evidence="1">
    <location>
        <begin position="1"/>
        <end position="23"/>
    </location>
</feature>
<accession>A0A8C2T9P3</accession>
<keyword evidence="4" id="KW-1185">Reference proteome</keyword>
<reference evidence="3" key="1">
    <citation type="submission" date="2015-11" db="EMBL/GenBank/DDBJ databases">
        <authorList>
            <consortium name="International Coturnix japonica Genome Analysis Consortium"/>
            <person name="Warren W."/>
            <person name="Burt D.W."/>
            <person name="Antin P.B."/>
            <person name="Lanford R."/>
            <person name="Gros J."/>
            <person name="Wilson R.K."/>
        </authorList>
    </citation>
    <scope>NUCLEOTIDE SEQUENCE [LARGE SCALE GENOMIC DNA]</scope>
</reference>
<dbReference type="GeneTree" id="ENSGT00940000153120"/>
<dbReference type="Ensembl" id="ENSCJPT00005014519.1">
    <property type="protein sequence ID" value="ENSCJPP00005009758.1"/>
    <property type="gene ID" value="ENSCJPG00005008544.1"/>
</dbReference>
<feature type="domain" description="Immunoglobulin V-set" evidence="2">
    <location>
        <begin position="39"/>
        <end position="110"/>
    </location>
</feature>
<dbReference type="InterPro" id="IPR013783">
    <property type="entry name" value="Ig-like_fold"/>
</dbReference>
<dbReference type="SMART" id="SM00406">
    <property type="entry name" value="IGv"/>
    <property type="match status" value="1"/>
</dbReference>
<dbReference type="SUPFAM" id="SSF48726">
    <property type="entry name" value="Immunoglobulin"/>
    <property type="match status" value="1"/>
</dbReference>
<dbReference type="Proteomes" id="UP000694412">
    <property type="component" value="Chromosome 15"/>
</dbReference>
<dbReference type="Gene3D" id="2.60.40.10">
    <property type="entry name" value="Immunoglobulins"/>
    <property type="match status" value="1"/>
</dbReference>